<gene>
    <name evidence="14" type="ORF">H9L24_20335</name>
</gene>
<dbReference type="Pfam" id="PF03550">
    <property type="entry name" value="LolB"/>
    <property type="match status" value="1"/>
</dbReference>
<comment type="subunit">
    <text evidence="3">Monomer.</text>
</comment>
<keyword evidence="5" id="KW-0813">Transport</keyword>
<evidence type="ECO:0000256" key="7">
    <source>
        <dbReference type="ARBA" id="ARBA00022927"/>
    </source>
</evidence>
<evidence type="ECO:0000256" key="13">
    <source>
        <dbReference type="SAM" id="SignalP"/>
    </source>
</evidence>
<dbReference type="Proteomes" id="UP000516057">
    <property type="component" value="Chromosome"/>
</dbReference>
<proteinExistence type="inferred from homology"/>
<dbReference type="Gene3D" id="2.50.20.10">
    <property type="entry name" value="Lipoprotein localisation LolA/LolB/LppX"/>
    <property type="match status" value="1"/>
</dbReference>
<evidence type="ECO:0000256" key="2">
    <source>
        <dbReference type="ARBA" id="ARBA00009696"/>
    </source>
</evidence>
<keyword evidence="8" id="KW-0472">Membrane</keyword>
<evidence type="ECO:0000256" key="12">
    <source>
        <dbReference type="ARBA" id="ARBA00023288"/>
    </source>
</evidence>
<keyword evidence="12 14" id="KW-0449">Lipoprotein</keyword>
<feature type="chain" id="PRO_5028878184" description="Outer-membrane lipoprotein LolB" evidence="13">
    <location>
        <begin position="25"/>
        <end position="163"/>
    </location>
</feature>
<evidence type="ECO:0000256" key="8">
    <source>
        <dbReference type="ARBA" id="ARBA00023136"/>
    </source>
</evidence>
<evidence type="ECO:0000256" key="1">
    <source>
        <dbReference type="ARBA" id="ARBA00004459"/>
    </source>
</evidence>
<accession>A0A7H0HF51</accession>
<keyword evidence="9" id="KW-0564">Palmitate</keyword>
<dbReference type="GO" id="GO:0015031">
    <property type="term" value="P:protein transport"/>
    <property type="evidence" value="ECO:0007669"/>
    <property type="project" value="UniProtKB-KW"/>
</dbReference>
<dbReference type="InterPro" id="IPR029046">
    <property type="entry name" value="LolA/LolB/LppX"/>
</dbReference>
<comment type="subcellular location">
    <subcellularLocation>
        <location evidence="1">Cell outer membrane</location>
        <topology evidence="1">Lipid-anchor</topology>
    </subcellularLocation>
</comment>
<evidence type="ECO:0000256" key="9">
    <source>
        <dbReference type="ARBA" id="ARBA00023139"/>
    </source>
</evidence>
<dbReference type="CDD" id="cd16326">
    <property type="entry name" value="LolB"/>
    <property type="match status" value="1"/>
</dbReference>
<evidence type="ECO:0000313" key="15">
    <source>
        <dbReference type="Proteomes" id="UP000516057"/>
    </source>
</evidence>
<comment type="similarity">
    <text evidence="2">Belongs to the LolB family.</text>
</comment>
<dbReference type="KEGG" id="amon:H9L24_20335"/>
<sequence length="163" mass="17576">MRPLPGWPRIWCALLLLLALAGCAQPPRAPTAHTEWSGRLALQIEGQASQSFSAAFELQGTPEAGELTLYTPLGSALARLQWAQGQARLEQGGEVRESASLDELVRELTGNPLPIAALFDWLEGRPAAATGWRADLSAAGEGRITAERFEPQPQATLRIALNR</sequence>
<dbReference type="PROSITE" id="PS51257">
    <property type="entry name" value="PROKAR_LIPOPROTEIN"/>
    <property type="match status" value="1"/>
</dbReference>
<dbReference type="AlphaFoldDB" id="A0A7H0HF51"/>
<keyword evidence="10" id="KW-0143">Chaperone</keyword>
<dbReference type="GO" id="GO:0009279">
    <property type="term" value="C:cell outer membrane"/>
    <property type="evidence" value="ECO:0007669"/>
    <property type="project" value="UniProtKB-SubCell"/>
</dbReference>
<keyword evidence="15" id="KW-1185">Reference proteome</keyword>
<keyword evidence="7" id="KW-0653">Protein transport</keyword>
<dbReference type="SUPFAM" id="SSF89392">
    <property type="entry name" value="Prokaryotic lipoproteins and lipoprotein localization factors"/>
    <property type="match status" value="1"/>
</dbReference>
<evidence type="ECO:0000256" key="11">
    <source>
        <dbReference type="ARBA" id="ARBA00023237"/>
    </source>
</evidence>
<protein>
    <recommendedName>
        <fullName evidence="4">Outer-membrane lipoprotein LolB</fullName>
    </recommendedName>
</protein>
<evidence type="ECO:0000256" key="5">
    <source>
        <dbReference type="ARBA" id="ARBA00022448"/>
    </source>
</evidence>
<keyword evidence="11" id="KW-0998">Cell outer membrane</keyword>
<reference evidence="14 15" key="1">
    <citation type="submission" date="2020-08" db="EMBL/GenBank/DDBJ databases">
        <title>Genome sequence of Acidovorax monticola KACC 19171T.</title>
        <authorList>
            <person name="Hyun D.-W."/>
            <person name="Bae J.-W."/>
        </authorList>
    </citation>
    <scope>NUCLEOTIDE SEQUENCE [LARGE SCALE GENOMIC DNA]</scope>
    <source>
        <strain evidence="14 15">KACC 19171</strain>
    </source>
</reference>
<name>A0A7H0HF51_9BURK</name>
<evidence type="ECO:0000313" key="14">
    <source>
        <dbReference type="EMBL" id="QNP59167.1"/>
    </source>
</evidence>
<organism evidence="14 15">
    <name type="scientific">Paenacidovorax monticola</name>
    <dbReference type="NCBI Taxonomy" id="1926868"/>
    <lineage>
        <taxon>Bacteria</taxon>
        <taxon>Pseudomonadati</taxon>
        <taxon>Pseudomonadota</taxon>
        <taxon>Betaproteobacteria</taxon>
        <taxon>Burkholderiales</taxon>
        <taxon>Comamonadaceae</taxon>
        <taxon>Paenacidovorax</taxon>
    </lineage>
</organism>
<evidence type="ECO:0000256" key="4">
    <source>
        <dbReference type="ARBA" id="ARBA00016202"/>
    </source>
</evidence>
<dbReference type="EMBL" id="CP060790">
    <property type="protein sequence ID" value="QNP59167.1"/>
    <property type="molecule type" value="Genomic_DNA"/>
</dbReference>
<dbReference type="InterPro" id="IPR004565">
    <property type="entry name" value="OM_lipoprot_LolB"/>
</dbReference>
<evidence type="ECO:0000256" key="6">
    <source>
        <dbReference type="ARBA" id="ARBA00022729"/>
    </source>
</evidence>
<keyword evidence="6 13" id="KW-0732">Signal</keyword>
<evidence type="ECO:0000256" key="10">
    <source>
        <dbReference type="ARBA" id="ARBA00023186"/>
    </source>
</evidence>
<feature type="signal peptide" evidence="13">
    <location>
        <begin position="1"/>
        <end position="24"/>
    </location>
</feature>
<evidence type="ECO:0000256" key="3">
    <source>
        <dbReference type="ARBA" id="ARBA00011245"/>
    </source>
</evidence>